<dbReference type="Pfam" id="PF21006">
    <property type="entry name" value="NHase_beta_N"/>
    <property type="match status" value="1"/>
</dbReference>
<keyword evidence="3" id="KW-1185">Reference proteome</keyword>
<dbReference type="EMBL" id="JAPDNT010000046">
    <property type="protein sequence ID" value="MCW3477693.1"/>
    <property type="molecule type" value="Genomic_DNA"/>
</dbReference>
<dbReference type="SUPFAM" id="SSF50090">
    <property type="entry name" value="Electron transport accessory proteins"/>
    <property type="match status" value="1"/>
</dbReference>
<name>A0AA42CG19_9PROT</name>
<feature type="domain" description="Nitrile hydratase beta subunit-like N-terminal" evidence="1">
    <location>
        <begin position="37"/>
        <end position="126"/>
    </location>
</feature>
<dbReference type="InterPro" id="IPR008990">
    <property type="entry name" value="Elect_transpt_acc-like_dom_sf"/>
</dbReference>
<evidence type="ECO:0000259" key="1">
    <source>
        <dbReference type="Pfam" id="PF21006"/>
    </source>
</evidence>
<accession>A0AA42CG19</accession>
<organism evidence="2 3">
    <name type="scientific">Limobrevibacterium gyesilva</name>
    <dbReference type="NCBI Taxonomy" id="2991712"/>
    <lineage>
        <taxon>Bacteria</taxon>
        <taxon>Pseudomonadati</taxon>
        <taxon>Pseudomonadota</taxon>
        <taxon>Alphaproteobacteria</taxon>
        <taxon>Acetobacterales</taxon>
        <taxon>Acetobacteraceae</taxon>
        <taxon>Limobrevibacterium</taxon>
    </lineage>
</organism>
<evidence type="ECO:0000313" key="2">
    <source>
        <dbReference type="EMBL" id="MCW3477693.1"/>
    </source>
</evidence>
<reference evidence="2" key="2">
    <citation type="submission" date="2022-10" db="EMBL/GenBank/DDBJ databases">
        <authorList>
            <person name="Trinh H.N."/>
        </authorList>
    </citation>
    <scope>NUCLEOTIDE SEQUENCE</scope>
    <source>
        <strain evidence="2">RN2-1</strain>
    </source>
</reference>
<gene>
    <name evidence="2" type="ORF">OL599_24340</name>
</gene>
<dbReference type="AlphaFoldDB" id="A0AA42CG19"/>
<evidence type="ECO:0000313" key="3">
    <source>
        <dbReference type="Proteomes" id="UP001165679"/>
    </source>
</evidence>
<protein>
    <submittedName>
        <fullName evidence="2">Nitrile hydratase subunit beta</fullName>
    </submittedName>
</protein>
<reference evidence="2" key="1">
    <citation type="submission" date="2022-09" db="EMBL/GenBank/DDBJ databases">
        <title>Rhodovastum sp. nov. RN2-1 isolated from soil in Seongnam, South Korea.</title>
        <authorList>
            <person name="Le N.T."/>
        </authorList>
    </citation>
    <scope>NUCLEOTIDE SEQUENCE</scope>
    <source>
        <strain evidence="2">RN2-1</strain>
    </source>
</reference>
<dbReference type="InterPro" id="IPR042262">
    <property type="entry name" value="CN_hydtase_beta_C"/>
</dbReference>
<comment type="caution">
    <text evidence="2">The sequence shown here is derived from an EMBL/GenBank/DDBJ whole genome shotgun (WGS) entry which is preliminary data.</text>
</comment>
<dbReference type="Proteomes" id="UP001165679">
    <property type="component" value="Unassembled WGS sequence"/>
</dbReference>
<sequence length="130" mass="14613">MFWRAILSLGDAAYSDIALADDGAIIPGMEKDVPRATHDLGGVSKFMCEPVDTEPHAFTDFDREVDAIRQLLGMKKIMSVDELRRGVESIPEADYHRLTYYQRWIRSITDTLLRKGVITEAELRAALEAG</sequence>
<proteinExistence type="predicted"/>
<dbReference type="RefSeq" id="WP_264716656.1">
    <property type="nucleotide sequence ID" value="NZ_JAPDNT010000046.1"/>
</dbReference>
<dbReference type="InterPro" id="IPR049054">
    <property type="entry name" value="CN_hydtase_beta-like_N"/>
</dbReference>
<dbReference type="Gene3D" id="1.10.472.20">
    <property type="entry name" value="Nitrile hydratase, beta subunit"/>
    <property type="match status" value="1"/>
</dbReference>